<evidence type="ECO:0000313" key="3">
    <source>
        <dbReference type="Proteomes" id="UP000076404"/>
    </source>
</evidence>
<organism evidence="2 3">
    <name type="scientific">Gemmatimonas phototrophica</name>
    <dbReference type="NCBI Taxonomy" id="1379270"/>
    <lineage>
        <taxon>Bacteria</taxon>
        <taxon>Pseudomonadati</taxon>
        <taxon>Gemmatimonadota</taxon>
        <taxon>Gemmatimonadia</taxon>
        <taxon>Gemmatimonadales</taxon>
        <taxon>Gemmatimonadaceae</taxon>
        <taxon>Gemmatimonas</taxon>
    </lineage>
</organism>
<protein>
    <submittedName>
        <fullName evidence="2">Uncharacterized protein</fullName>
    </submittedName>
</protein>
<dbReference type="Proteomes" id="UP000076404">
    <property type="component" value="Chromosome"/>
</dbReference>
<reference evidence="2 3" key="2">
    <citation type="journal article" date="2016" name="Environ. Microbiol. Rep.">
        <title>Metagenomic evidence for the presence of phototrophic Gemmatimonadetes bacteria in diverse environments.</title>
        <authorList>
            <person name="Zeng Y."/>
            <person name="Baumbach J."/>
            <person name="Barbosa E.G."/>
            <person name="Azevedo V."/>
            <person name="Zhang C."/>
            <person name="Koblizek M."/>
        </authorList>
    </citation>
    <scope>NUCLEOTIDE SEQUENCE [LARGE SCALE GENOMIC DNA]</scope>
    <source>
        <strain evidence="2 3">AP64</strain>
    </source>
</reference>
<name>A0A143BFX2_9BACT</name>
<feature type="coiled-coil region" evidence="1">
    <location>
        <begin position="22"/>
        <end position="96"/>
    </location>
</feature>
<keyword evidence="3" id="KW-1185">Reference proteome</keyword>
<gene>
    <name evidence="2" type="ORF">GEMMAAP_01785</name>
</gene>
<reference evidence="2 3" key="1">
    <citation type="journal article" date="2014" name="Proc. Natl. Acad. Sci. U.S.A.">
        <title>Functional type 2 photosynthetic reaction centers found in the rare bacterial phylum Gemmatimonadetes.</title>
        <authorList>
            <person name="Zeng Y."/>
            <person name="Feng F."/>
            <person name="Medova H."/>
            <person name="Dean J."/>
            <person name="Koblizek M."/>
        </authorList>
    </citation>
    <scope>NUCLEOTIDE SEQUENCE [LARGE SCALE GENOMIC DNA]</scope>
    <source>
        <strain evidence="2 3">AP64</strain>
    </source>
</reference>
<dbReference type="AlphaFoldDB" id="A0A143BFX2"/>
<accession>A0A143BFX2</accession>
<dbReference type="KEGG" id="gph:GEMMAAP_01785"/>
<dbReference type="RefSeq" id="WP_026849195.1">
    <property type="nucleotide sequence ID" value="NZ_CP011454.1"/>
</dbReference>
<evidence type="ECO:0000256" key="1">
    <source>
        <dbReference type="SAM" id="Coils"/>
    </source>
</evidence>
<evidence type="ECO:0000313" key="2">
    <source>
        <dbReference type="EMBL" id="AMW03917.1"/>
    </source>
</evidence>
<proteinExistence type="predicted"/>
<dbReference type="EMBL" id="CP011454">
    <property type="protein sequence ID" value="AMW03917.1"/>
    <property type="molecule type" value="Genomic_DNA"/>
</dbReference>
<sequence length="229" mass="25627">MPQPSVSPAPIAVTVDGSPARLQALQERRELISQQYQNTMRERGRVGQERLNAQARGEVGMVKEYEATVERLGARLKTLEQSLQNADRQIDEAMKLPMGIGDAEAPPAFFEMAPPPFDPGDLLQAQRVQYFRLMAMEAGGFLLLGALLWRFAVARGKRLAEQQRRNHALSERNDDRLVQAVDAIAIEVERLSEGQRFLNNIMANRRPERDVLPVVRATTPADGSHITPH</sequence>
<keyword evidence="1" id="KW-0175">Coiled coil</keyword>